<reference evidence="3" key="6">
    <citation type="submission" date="2019-09" db="EMBL/GenBank/DDBJ databases">
        <authorList>
            <person name="Ross B.D."/>
            <person name="Verster A.J."/>
            <person name="Radey M.C."/>
            <person name="Schmidtke D.T."/>
            <person name="Pope C.E."/>
            <person name="Hoffman L.R."/>
            <person name="Hajjar A.M."/>
            <person name="Peterson S.B."/>
            <person name="Borenstein E."/>
            <person name="Mougous J.D."/>
        </authorList>
    </citation>
    <scope>NUCLEOTIDE SEQUENCE</scope>
    <source>
        <strain evidence="3">H204</strain>
    </source>
</reference>
<dbReference type="InterPro" id="IPR032149">
    <property type="entry name" value="DUF4988"/>
</dbReference>
<dbReference type="Proteomes" id="UP000435059">
    <property type="component" value="Unassembled WGS sequence"/>
</dbReference>
<feature type="domain" description="DUF4988" evidence="2">
    <location>
        <begin position="29"/>
        <end position="154"/>
    </location>
</feature>
<protein>
    <submittedName>
        <fullName evidence="7">DUF4988 domain-containing protein</fullName>
    </submittedName>
</protein>
<evidence type="ECO:0000313" key="14">
    <source>
        <dbReference type="Proteomes" id="UP000438288"/>
    </source>
</evidence>
<dbReference type="EMBL" id="WDEH01000008">
    <property type="protein sequence ID" value="KAB6140451.1"/>
    <property type="molecule type" value="Genomic_DNA"/>
</dbReference>
<reference evidence="9 10" key="1">
    <citation type="submission" date="2016-10" db="EMBL/GenBank/DDBJ databases">
        <authorList>
            <person name="de Groot N.N."/>
        </authorList>
    </citation>
    <scope>NUCLEOTIDE SEQUENCE [LARGE SCALE GENOMIC DNA]</scope>
    <source>
        <strain evidence="9 10">NLAE-zl-C202</strain>
    </source>
</reference>
<evidence type="ECO:0000313" key="8">
    <source>
        <dbReference type="EMBL" id="RHK28751.1"/>
    </source>
</evidence>
<evidence type="ECO:0000313" key="10">
    <source>
        <dbReference type="Proteomes" id="UP000183766"/>
    </source>
</evidence>
<dbReference type="EMBL" id="FOUM01000016">
    <property type="protein sequence ID" value="SFN00244.1"/>
    <property type="molecule type" value="Genomic_DNA"/>
</dbReference>
<evidence type="ECO:0000256" key="1">
    <source>
        <dbReference type="SAM" id="SignalP"/>
    </source>
</evidence>
<feature type="chain" id="PRO_5014250902" evidence="1">
    <location>
        <begin position="24"/>
        <end position="293"/>
    </location>
</feature>
<evidence type="ECO:0000313" key="12">
    <source>
        <dbReference type="Proteomes" id="UP000327007"/>
    </source>
</evidence>
<dbReference type="PROSITE" id="PS51257">
    <property type="entry name" value="PROKAR_LIPOPROTEIN"/>
    <property type="match status" value="1"/>
</dbReference>
<evidence type="ECO:0000313" key="4">
    <source>
        <dbReference type="EMBL" id="KAB6084781.1"/>
    </source>
</evidence>
<evidence type="ECO:0000313" key="11">
    <source>
        <dbReference type="Proteomes" id="UP000285503"/>
    </source>
</evidence>
<evidence type="ECO:0000313" key="13">
    <source>
        <dbReference type="Proteomes" id="UP000435059"/>
    </source>
</evidence>
<dbReference type="Proteomes" id="UP000327007">
    <property type="component" value="Unassembled WGS sequence"/>
</dbReference>
<keyword evidence="1" id="KW-0732">Signal</keyword>
<evidence type="ECO:0000313" key="9">
    <source>
        <dbReference type="EMBL" id="SFN00244.1"/>
    </source>
</evidence>
<dbReference type="EMBL" id="WDCP01000020">
    <property type="protein sequence ID" value="KAB6339421.1"/>
    <property type="molecule type" value="Genomic_DNA"/>
</dbReference>
<reference evidence="3" key="4">
    <citation type="journal article" date="2019" name="bioRxiv">
        <title>Acquired interbacterial defense systems protect against interspecies antagonism in the human gut microbiome.</title>
        <authorList>
            <person name="Ross B.D."/>
            <person name="Verster A.J."/>
            <person name="Radey M.C."/>
            <person name="Schmidtke D.T."/>
            <person name="Pope C.E."/>
            <person name="Hoffman L.R."/>
            <person name="Hajjar A.M."/>
            <person name="Peterson S.B."/>
            <person name="Borenstein E."/>
            <person name="Mougous J.D."/>
        </authorList>
    </citation>
    <scope>NUCLEOTIDE SEQUENCE</scope>
    <source>
        <strain evidence="3">H204</strain>
    </source>
</reference>
<accession>A0A174AV79</accession>
<dbReference type="AlphaFoldDB" id="A0A174AV79"/>
<dbReference type="EMBL" id="QRNE01000017">
    <property type="protein sequence ID" value="RHK28751.1"/>
    <property type="molecule type" value="Genomic_DNA"/>
</dbReference>
<reference evidence="13 14" key="5">
    <citation type="journal article" date="2019" name="Nat. Med.">
        <title>A library of human gut bacterial isolates paired with longitudinal multiomics data enables mechanistic microbiome research.</title>
        <authorList>
            <person name="Poyet M."/>
            <person name="Groussin M."/>
            <person name="Gibbons S.M."/>
            <person name="Avila-Pacheco J."/>
            <person name="Jiang X."/>
            <person name="Kearney S.M."/>
            <person name="Perrotta A.R."/>
            <person name="Berdy B."/>
            <person name="Zhao S."/>
            <person name="Lieberman T.D."/>
            <person name="Swanson P.K."/>
            <person name="Smith M."/>
            <person name="Roesemann S."/>
            <person name="Alexander J.E."/>
            <person name="Rich S.A."/>
            <person name="Livny J."/>
            <person name="Vlamakis H."/>
            <person name="Clish C."/>
            <person name="Bullock K."/>
            <person name="Deik A."/>
            <person name="Scott J."/>
            <person name="Pierce K.A."/>
            <person name="Xavier R.J."/>
            <person name="Alm E.J."/>
        </authorList>
    </citation>
    <scope>NUCLEOTIDE SEQUENCE [LARGE SCALE GENOMIC DNA]</scope>
    <source>
        <strain evidence="6 14">BIOML-A16</strain>
        <strain evidence="5 15">BIOML-A62</strain>
        <strain evidence="4 13">BIOML-A74</strain>
    </source>
</reference>
<evidence type="ECO:0000259" key="2">
    <source>
        <dbReference type="Pfam" id="PF16378"/>
    </source>
</evidence>
<dbReference type="Proteomes" id="UP000183766">
    <property type="component" value="Unassembled WGS sequence"/>
</dbReference>
<dbReference type="Pfam" id="PF16378">
    <property type="entry name" value="DUF4988"/>
    <property type="match status" value="1"/>
</dbReference>
<evidence type="ECO:0000313" key="7">
    <source>
        <dbReference type="EMBL" id="MCA4521619.1"/>
    </source>
</evidence>
<dbReference type="Proteomes" id="UP001197958">
    <property type="component" value="Unassembled WGS sequence"/>
</dbReference>
<evidence type="ECO:0000313" key="5">
    <source>
        <dbReference type="EMBL" id="KAB6140451.1"/>
    </source>
</evidence>
<gene>
    <name evidence="8" type="ORF">DW075_05215</name>
    <name evidence="3" type="ORF">F6S82_03545</name>
    <name evidence="5" type="ORF">GA424_07350</name>
    <name evidence="4" type="ORF">GA574_17590</name>
    <name evidence="6" type="ORF">GAZ43_11170</name>
    <name evidence="7" type="ORF">LDZ35_00090</name>
    <name evidence="9" type="ORF">SAMN05216250_11649</name>
</gene>
<reference evidence="7" key="7">
    <citation type="submission" date="2023-08" db="EMBL/GenBank/DDBJ databases">
        <title>Mucin Metabolism Genes Underlie the Key Renovations of Bacteroides xylanisolvens Genomes in Captive Great Apes.</title>
        <authorList>
            <person name="Nishida A.H."/>
        </authorList>
    </citation>
    <scope>NUCLEOTIDE SEQUENCE</scope>
    <source>
        <strain evidence="7">P19.10B</strain>
    </source>
</reference>
<dbReference type="RefSeq" id="WP_008642877.1">
    <property type="nucleotide sequence ID" value="NZ_BAABZH010000001.1"/>
</dbReference>
<dbReference type="Proteomes" id="UP000285503">
    <property type="component" value="Unassembled WGS sequence"/>
</dbReference>
<reference evidence="12" key="2">
    <citation type="journal article" date="2018" name="J. Anim. Genet.">
        <title>Acquired interbacterial defense systems protect against interspecies antagonism in the human gut microbiome.</title>
        <authorList>
            <person name="Ross B.D."/>
            <person name="Verster A.J."/>
            <person name="Radey M.C."/>
            <person name="Schmidtke D.T."/>
            <person name="Pope C.E."/>
            <person name="Hoffman L.R."/>
            <person name="Hajjar A."/>
            <person name="Peterson S.B."/>
            <person name="Borenstein E."/>
            <person name="Mougous J."/>
        </authorList>
    </citation>
    <scope>NUCLEOTIDE SEQUENCE [LARGE SCALE GENOMIC DNA]</scope>
    <source>
        <strain evidence="12">H204</strain>
    </source>
</reference>
<name>A0A174AV79_9BACE</name>
<dbReference type="EMBL" id="WDES01000033">
    <property type="protein sequence ID" value="KAB6084781.1"/>
    <property type="molecule type" value="Genomic_DNA"/>
</dbReference>
<sequence>MKRIYFVCSVLFSLLLTSCGDYDDSSIQNKLNDFKERIAALQTKADKLNEDISKLGYLTEGNVITSVSRNSDGQYVITYKDNNNEEKAVVVATQEDVIEAPILGVRLNDDDQLYYWTTTIGNETNWLTDDTEKKVPVCGYTPEMGVNADGYWTVNGEILKDNKGTPITATTDETAIFKNITKTDEGYLKITLGNGETLTLEVFSSLNLRLKANAVTKITDLSSPLKIEYEVTGASAEEALVTIAQAVNVKATIDKETHTLTVIFENNFDEGHVIITAYDLQHLVLRPLLFKKN</sequence>
<keyword evidence="13" id="KW-1185">Reference proteome</keyword>
<reference evidence="8 11" key="3">
    <citation type="submission" date="2018-08" db="EMBL/GenBank/DDBJ databases">
        <title>A genome reference for cultivated species of the human gut microbiota.</title>
        <authorList>
            <person name="Zou Y."/>
            <person name="Xue W."/>
            <person name="Luo G."/>
        </authorList>
    </citation>
    <scope>NUCLEOTIDE SEQUENCE [LARGE SCALE GENOMIC DNA]</scope>
    <source>
        <strain evidence="8 11">AF46-11NS</strain>
    </source>
</reference>
<dbReference type="Proteomes" id="UP000487596">
    <property type="component" value="Unassembled WGS sequence"/>
</dbReference>
<evidence type="ECO:0000313" key="6">
    <source>
        <dbReference type="EMBL" id="KAB6339421.1"/>
    </source>
</evidence>
<evidence type="ECO:0000313" key="3">
    <source>
        <dbReference type="EMBL" id="KAA9049555.1"/>
    </source>
</evidence>
<proteinExistence type="predicted"/>
<dbReference type="GeneID" id="69483131"/>
<dbReference type="Proteomes" id="UP000438288">
    <property type="component" value="Unassembled WGS sequence"/>
</dbReference>
<dbReference type="EMBL" id="JAIWWW010000001">
    <property type="protein sequence ID" value="MCA4521619.1"/>
    <property type="molecule type" value="Genomic_DNA"/>
</dbReference>
<organism evidence="8 11">
    <name type="scientific">Bacteroides xylanisolvens</name>
    <dbReference type="NCBI Taxonomy" id="371601"/>
    <lineage>
        <taxon>Bacteria</taxon>
        <taxon>Pseudomonadati</taxon>
        <taxon>Bacteroidota</taxon>
        <taxon>Bacteroidia</taxon>
        <taxon>Bacteroidales</taxon>
        <taxon>Bacteroidaceae</taxon>
        <taxon>Bacteroides</taxon>
    </lineage>
</organism>
<feature type="signal peptide" evidence="1">
    <location>
        <begin position="1"/>
        <end position="23"/>
    </location>
</feature>
<evidence type="ECO:0000313" key="15">
    <source>
        <dbReference type="Proteomes" id="UP000487596"/>
    </source>
</evidence>
<dbReference type="EMBL" id="VYQC01000002">
    <property type="protein sequence ID" value="KAA9049555.1"/>
    <property type="molecule type" value="Genomic_DNA"/>
</dbReference>